<dbReference type="GO" id="GO:0051301">
    <property type="term" value="P:cell division"/>
    <property type="evidence" value="ECO:0007669"/>
    <property type="project" value="UniProtKB-KW"/>
</dbReference>
<dbReference type="InterPro" id="IPR013792">
    <property type="entry name" value="RNA3'P_cycl/enolpyr_Trfase_a/b"/>
</dbReference>
<evidence type="ECO:0000256" key="2">
    <source>
        <dbReference type="ARBA" id="ARBA00004752"/>
    </source>
</evidence>
<organism evidence="14 15">
    <name type="scientific">Fraserbacteria sp. (strain RBG_16_55_9)</name>
    <dbReference type="NCBI Taxonomy" id="1817864"/>
    <lineage>
        <taxon>Bacteria</taxon>
        <taxon>Candidatus Fraseribacteriota</taxon>
    </lineage>
</organism>
<keyword evidence="3 12" id="KW-0963">Cytoplasm</keyword>
<dbReference type="Pfam" id="PF00275">
    <property type="entry name" value="EPSP_synthase"/>
    <property type="match status" value="1"/>
</dbReference>
<comment type="catalytic activity">
    <reaction evidence="11 12">
        <text>phosphoenolpyruvate + UDP-N-acetyl-alpha-D-glucosamine = UDP-N-acetyl-3-O-(1-carboxyvinyl)-alpha-D-glucosamine + phosphate</text>
        <dbReference type="Rhea" id="RHEA:18681"/>
        <dbReference type="ChEBI" id="CHEBI:43474"/>
        <dbReference type="ChEBI" id="CHEBI:57705"/>
        <dbReference type="ChEBI" id="CHEBI:58702"/>
        <dbReference type="ChEBI" id="CHEBI:68483"/>
        <dbReference type="EC" id="2.5.1.7"/>
    </reaction>
</comment>
<comment type="subcellular location">
    <subcellularLocation>
        <location evidence="1 12">Cytoplasm</location>
    </subcellularLocation>
</comment>
<keyword evidence="4 12" id="KW-0132">Cell division</keyword>
<dbReference type="InterPro" id="IPR005750">
    <property type="entry name" value="UDP_GlcNAc_COvinyl_MurA"/>
</dbReference>
<dbReference type="NCBIfam" id="NF006873">
    <property type="entry name" value="PRK09369.1"/>
    <property type="match status" value="1"/>
</dbReference>
<dbReference type="CDD" id="cd01555">
    <property type="entry name" value="UdpNAET"/>
    <property type="match status" value="1"/>
</dbReference>
<keyword evidence="6 12" id="KW-0133">Cell shape</keyword>
<gene>
    <name evidence="12" type="primary">murA</name>
    <name evidence="14" type="ORF">A2Z21_01380</name>
</gene>
<dbReference type="InterPro" id="IPR001986">
    <property type="entry name" value="Enolpyruvate_Tfrase_dom"/>
</dbReference>
<evidence type="ECO:0000256" key="5">
    <source>
        <dbReference type="ARBA" id="ARBA00022679"/>
    </source>
</evidence>
<evidence type="ECO:0000259" key="13">
    <source>
        <dbReference type="Pfam" id="PF00275"/>
    </source>
</evidence>
<accession>A0A1F5URE0</accession>
<feature type="active site" description="Proton donor" evidence="12">
    <location>
        <position position="116"/>
    </location>
</feature>
<comment type="caution">
    <text evidence="12">Lacks conserved residue(s) required for the propagation of feature annotation.</text>
</comment>
<feature type="domain" description="Enolpyruvate transferase" evidence="13">
    <location>
        <begin position="6"/>
        <end position="403"/>
    </location>
</feature>
<dbReference type="InterPro" id="IPR036968">
    <property type="entry name" value="Enolpyruvate_Tfrase_sf"/>
</dbReference>
<dbReference type="PANTHER" id="PTHR43783:SF1">
    <property type="entry name" value="UDP-N-ACETYLGLUCOSAMINE 1-CARBOXYVINYLTRANSFERASE"/>
    <property type="match status" value="1"/>
</dbReference>
<evidence type="ECO:0000256" key="4">
    <source>
        <dbReference type="ARBA" id="ARBA00022618"/>
    </source>
</evidence>
<dbReference type="GO" id="GO:0019277">
    <property type="term" value="P:UDP-N-acetylgalactosamine biosynthetic process"/>
    <property type="evidence" value="ECO:0007669"/>
    <property type="project" value="InterPro"/>
</dbReference>
<evidence type="ECO:0000313" key="14">
    <source>
        <dbReference type="EMBL" id="OGF53689.1"/>
    </source>
</evidence>
<evidence type="ECO:0000256" key="3">
    <source>
        <dbReference type="ARBA" id="ARBA00022490"/>
    </source>
</evidence>
<dbReference type="UniPathway" id="UPA00219"/>
<dbReference type="InterPro" id="IPR050068">
    <property type="entry name" value="MurA_subfamily"/>
</dbReference>
<name>A0A1F5URE0_FRAXR</name>
<evidence type="ECO:0000256" key="8">
    <source>
        <dbReference type="ARBA" id="ARBA00023306"/>
    </source>
</evidence>
<feature type="binding site" evidence="12">
    <location>
        <position position="326"/>
    </location>
    <ligand>
        <name>UDP-N-acetyl-alpha-D-glucosamine</name>
        <dbReference type="ChEBI" id="CHEBI:57705"/>
    </ligand>
</feature>
<dbReference type="GO" id="GO:0071555">
    <property type="term" value="P:cell wall organization"/>
    <property type="evidence" value="ECO:0007669"/>
    <property type="project" value="UniProtKB-KW"/>
</dbReference>
<evidence type="ECO:0000256" key="9">
    <source>
        <dbReference type="ARBA" id="ARBA00023316"/>
    </source>
</evidence>
<dbReference type="SUPFAM" id="SSF55205">
    <property type="entry name" value="EPT/RTPC-like"/>
    <property type="match status" value="1"/>
</dbReference>
<keyword evidence="9 12" id="KW-0961">Cell wall biogenesis/degradation</keyword>
<comment type="caution">
    <text evidence="14">The sequence shown here is derived from an EMBL/GenBank/DDBJ whole genome shotgun (WGS) entry which is preliminary data.</text>
</comment>
<keyword evidence="5 12" id="KW-0808">Transferase</keyword>
<feature type="binding site" evidence="12">
    <location>
        <begin position="21"/>
        <end position="22"/>
    </location>
    <ligand>
        <name>phosphoenolpyruvate</name>
        <dbReference type="ChEBI" id="CHEBI:58702"/>
    </ligand>
</feature>
<dbReference type="GO" id="GO:0005737">
    <property type="term" value="C:cytoplasm"/>
    <property type="evidence" value="ECO:0007669"/>
    <property type="project" value="UniProtKB-SubCell"/>
</dbReference>
<feature type="binding site" evidence="12">
    <location>
        <position position="304"/>
    </location>
    <ligand>
        <name>UDP-N-acetyl-alpha-D-glucosamine</name>
        <dbReference type="ChEBI" id="CHEBI:57705"/>
    </ligand>
</feature>
<comment type="function">
    <text evidence="12">Cell wall formation. Adds enolpyruvyl to UDP-N-acetylglucosamine.</text>
</comment>
<dbReference type="HAMAP" id="MF_00111">
    <property type="entry name" value="MurA"/>
    <property type="match status" value="1"/>
</dbReference>
<proteinExistence type="inferred from homology"/>
<dbReference type="EMBL" id="MFGX01000098">
    <property type="protein sequence ID" value="OGF53689.1"/>
    <property type="molecule type" value="Genomic_DNA"/>
</dbReference>
<evidence type="ECO:0000256" key="1">
    <source>
        <dbReference type="ARBA" id="ARBA00004496"/>
    </source>
</evidence>
<evidence type="ECO:0000256" key="7">
    <source>
        <dbReference type="ARBA" id="ARBA00022984"/>
    </source>
</evidence>
<sequence>MKLGITGGRPLQGEVVVEGSKNSALPIFAATLLTDDDVLLQGIPTLKDVQTIIAILEHVGKRVENLVDGSYRIRSSGQLSHVPPPLLIRRMRASFLVLGPLLARLGEVAVSLPGGDAIGLRPVDLHLKGLQAMGAELEQRDGIVFARAKSLQPAEIHLSYPSVGATEHLMMTAALVPGRTVIRNPAQEPEIHDLADFLRGLGTGIELHSTFMEIDGCPELQGTTHTVIPDRLCAGTYTIATALACGEVFVRCIPWHLRPLVNTLREMGVQIEEQPDGLVVTHHGAGVYRPVDIETRPYPGFPTDMHPPMMPLLALTAGESRLRETLYEDRFSYVKELCRMGADIRLWGQTAIVRGVKELAGAEVQAKDIRAGATLVLAGLSARGTTVVHDEEEHIPRGYSDLAGTLRQLGAEIEER</sequence>
<dbReference type="GO" id="GO:0009252">
    <property type="term" value="P:peptidoglycan biosynthetic process"/>
    <property type="evidence" value="ECO:0007669"/>
    <property type="project" value="UniProtKB-UniRule"/>
</dbReference>
<dbReference type="Gene3D" id="3.65.10.10">
    <property type="entry name" value="Enolpyruvate transferase domain"/>
    <property type="match status" value="2"/>
</dbReference>
<comment type="pathway">
    <text evidence="2 12">Cell wall biogenesis; peptidoglycan biosynthesis.</text>
</comment>
<feature type="binding site" evidence="12">
    <location>
        <begin position="121"/>
        <end position="125"/>
    </location>
    <ligand>
        <name>UDP-N-acetyl-alpha-D-glucosamine</name>
        <dbReference type="ChEBI" id="CHEBI:57705"/>
    </ligand>
</feature>
<reference evidence="14 15" key="1">
    <citation type="journal article" date="2016" name="Nat. Commun.">
        <title>Thousands of microbial genomes shed light on interconnected biogeochemical processes in an aquifer system.</title>
        <authorList>
            <person name="Anantharaman K."/>
            <person name="Brown C.T."/>
            <person name="Hug L.A."/>
            <person name="Sharon I."/>
            <person name="Castelle C.J."/>
            <person name="Probst A.J."/>
            <person name="Thomas B.C."/>
            <person name="Singh A."/>
            <person name="Wilkins M.J."/>
            <person name="Karaoz U."/>
            <person name="Brodie E.L."/>
            <person name="Williams K.H."/>
            <person name="Hubbard S.S."/>
            <person name="Banfield J.F."/>
        </authorList>
    </citation>
    <scope>NUCLEOTIDE SEQUENCE [LARGE SCALE GENOMIC DNA]</scope>
    <source>
        <strain evidence="15">RBG_16_55_9</strain>
    </source>
</reference>
<dbReference type="PANTHER" id="PTHR43783">
    <property type="entry name" value="UDP-N-ACETYLGLUCOSAMINE 1-CARBOXYVINYLTRANSFERASE"/>
    <property type="match status" value="1"/>
</dbReference>
<keyword evidence="7 12" id="KW-0573">Peptidoglycan synthesis</keyword>
<dbReference type="AlphaFoldDB" id="A0A1F5URE0"/>
<evidence type="ECO:0000313" key="15">
    <source>
        <dbReference type="Proteomes" id="UP000179157"/>
    </source>
</evidence>
<dbReference type="STRING" id="1817864.A2Z21_01380"/>
<evidence type="ECO:0000256" key="10">
    <source>
        <dbReference type="ARBA" id="ARBA00038367"/>
    </source>
</evidence>
<evidence type="ECO:0000256" key="6">
    <source>
        <dbReference type="ARBA" id="ARBA00022960"/>
    </source>
</evidence>
<feature type="binding site" evidence="12">
    <location>
        <position position="92"/>
    </location>
    <ligand>
        <name>UDP-N-acetyl-alpha-D-glucosamine</name>
        <dbReference type="ChEBI" id="CHEBI:57705"/>
    </ligand>
</feature>
<keyword evidence="8 12" id="KW-0131">Cell cycle</keyword>
<evidence type="ECO:0000256" key="12">
    <source>
        <dbReference type="HAMAP-Rule" id="MF_00111"/>
    </source>
</evidence>
<comment type="similarity">
    <text evidence="10 12">Belongs to the EPSP synthase family. MurA subfamily.</text>
</comment>
<dbReference type="GO" id="GO:0008760">
    <property type="term" value="F:UDP-N-acetylglucosamine 1-carboxyvinyltransferase activity"/>
    <property type="evidence" value="ECO:0007669"/>
    <property type="project" value="UniProtKB-UniRule"/>
</dbReference>
<dbReference type="NCBIfam" id="TIGR01072">
    <property type="entry name" value="murA"/>
    <property type="match status" value="1"/>
</dbReference>
<dbReference type="GO" id="GO:0008360">
    <property type="term" value="P:regulation of cell shape"/>
    <property type="evidence" value="ECO:0007669"/>
    <property type="project" value="UniProtKB-KW"/>
</dbReference>
<dbReference type="Proteomes" id="UP000179157">
    <property type="component" value="Unassembled WGS sequence"/>
</dbReference>
<protein>
    <recommendedName>
        <fullName evidence="12">UDP-N-acetylglucosamine 1-carboxyvinyltransferase</fullName>
        <ecNumber evidence="12">2.5.1.7</ecNumber>
    </recommendedName>
    <alternativeName>
        <fullName evidence="12">Enoylpyruvate transferase</fullName>
    </alternativeName>
    <alternativeName>
        <fullName evidence="12">UDP-N-acetylglucosamine enolpyruvyl transferase</fullName>
        <shortName evidence="12">EPT</shortName>
    </alternativeName>
</protein>
<evidence type="ECO:0000256" key="11">
    <source>
        <dbReference type="ARBA" id="ARBA00047527"/>
    </source>
</evidence>
<dbReference type="EC" id="2.5.1.7" evidence="12"/>